<keyword evidence="3 5" id="KW-1133">Transmembrane helix</keyword>
<comment type="subcellular location">
    <subcellularLocation>
        <location evidence="1">Membrane</location>
        <topology evidence="1">Multi-pass membrane protein</topology>
    </subcellularLocation>
</comment>
<evidence type="ECO:0000256" key="3">
    <source>
        <dbReference type="ARBA" id="ARBA00022989"/>
    </source>
</evidence>
<evidence type="ECO:0000256" key="5">
    <source>
        <dbReference type="SAM" id="Phobius"/>
    </source>
</evidence>
<dbReference type="CDD" id="cd03682">
    <property type="entry name" value="ClC_sycA_like"/>
    <property type="match status" value="1"/>
</dbReference>
<dbReference type="EMBL" id="JBBUKT010000006">
    <property type="protein sequence ID" value="MEK7952122.1"/>
    <property type="molecule type" value="Genomic_DNA"/>
</dbReference>
<proteinExistence type="predicted"/>
<dbReference type="Pfam" id="PF00654">
    <property type="entry name" value="Voltage_CLC"/>
    <property type="match status" value="1"/>
</dbReference>
<dbReference type="InterPro" id="IPR014743">
    <property type="entry name" value="Cl-channel_core"/>
</dbReference>
<sequence>MSANPSMAGLMHLRPKLIALVVLMSAAVGCACAFFLWSLDEVTTVRFDHPWLVWFLPVAGMAVAWLYHRHGGSSDGGNNLILDRIHDPGGGVPRRMAPLVLFGTLVTHLFGGSAGREGTAVQMGGSIASAVARRFQVDADQLPVLLMAGVAAGFGAVFGTPLAGAAFAVEVVVIGRPKLWALPICLLASYAGDWTCRAWGAAHSHYHIDDVAGSMLAGLGNAGMLGKVLLAAVAFGLVGWLFAALCHRLSAGLKRWVPDPVWRPAVGGVAVIVLFLIVGRADYLGLGVRSPDPHAVTLTSLFASPEIHSWAWAWKLAFTVVTVSSGFKGGEVTPLFFIGAALGNALAGVLGAPPELFAGLGMVAIFAGASNTPVASTLMGIELFGAGYALPIALSCGVAFLCSGHAGIYRSQRFALKKPFWRRPV</sequence>
<evidence type="ECO:0000313" key="6">
    <source>
        <dbReference type="EMBL" id="MEK7952122.1"/>
    </source>
</evidence>
<dbReference type="InterPro" id="IPR001807">
    <property type="entry name" value="ClC"/>
</dbReference>
<dbReference type="PRINTS" id="PR00762">
    <property type="entry name" value="CLCHANNEL"/>
</dbReference>
<gene>
    <name evidence="6" type="ORF">WKV53_16540</name>
</gene>
<evidence type="ECO:0000256" key="1">
    <source>
        <dbReference type="ARBA" id="ARBA00004141"/>
    </source>
</evidence>
<feature type="transmembrane region" description="Helical" evidence="5">
    <location>
        <begin position="17"/>
        <end position="39"/>
    </location>
</feature>
<feature type="transmembrane region" description="Helical" evidence="5">
    <location>
        <begin position="261"/>
        <end position="281"/>
    </location>
</feature>
<feature type="transmembrane region" description="Helical" evidence="5">
    <location>
        <begin position="51"/>
        <end position="68"/>
    </location>
</feature>
<dbReference type="PANTHER" id="PTHR43427">
    <property type="entry name" value="CHLORIDE CHANNEL PROTEIN CLC-E"/>
    <property type="match status" value="1"/>
</dbReference>
<feature type="transmembrane region" description="Helical" evidence="5">
    <location>
        <begin position="228"/>
        <end position="249"/>
    </location>
</feature>
<dbReference type="SUPFAM" id="SSF81340">
    <property type="entry name" value="Clc chloride channel"/>
    <property type="match status" value="1"/>
</dbReference>
<reference evidence="6 7" key="1">
    <citation type="submission" date="2024-04" db="EMBL/GenBank/DDBJ databases">
        <title>Luteolibacter sp. isolated from soil.</title>
        <authorList>
            <person name="An J."/>
        </authorList>
    </citation>
    <scope>NUCLEOTIDE SEQUENCE [LARGE SCALE GENOMIC DNA]</scope>
    <source>
        <strain evidence="6 7">Y139</strain>
    </source>
</reference>
<name>A0ABU9AWK2_9BACT</name>
<organism evidence="6 7">
    <name type="scientific">Luteolibacter soli</name>
    <dbReference type="NCBI Taxonomy" id="3135280"/>
    <lineage>
        <taxon>Bacteria</taxon>
        <taxon>Pseudomonadati</taxon>
        <taxon>Verrucomicrobiota</taxon>
        <taxon>Verrucomicrobiia</taxon>
        <taxon>Verrucomicrobiales</taxon>
        <taxon>Verrucomicrobiaceae</taxon>
        <taxon>Luteolibacter</taxon>
    </lineage>
</organism>
<accession>A0ABU9AWK2</accession>
<protein>
    <submittedName>
        <fullName evidence="6">Voltage-gated chloride channel family protein</fullName>
    </submittedName>
</protein>
<dbReference type="Gene3D" id="1.10.3080.10">
    <property type="entry name" value="Clc chloride channel"/>
    <property type="match status" value="1"/>
</dbReference>
<feature type="transmembrane region" description="Helical" evidence="5">
    <location>
        <begin position="144"/>
        <end position="169"/>
    </location>
</feature>
<evidence type="ECO:0000256" key="4">
    <source>
        <dbReference type="ARBA" id="ARBA00023136"/>
    </source>
</evidence>
<feature type="transmembrane region" description="Helical" evidence="5">
    <location>
        <begin position="388"/>
        <end position="409"/>
    </location>
</feature>
<keyword evidence="7" id="KW-1185">Reference proteome</keyword>
<keyword evidence="4 5" id="KW-0472">Membrane</keyword>
<dbReference type="Proteomes" id="UP001371305">
    <property type="component" value="Unassembled WGS sequence"/>
</dbReference>
<comment type="caution">
    <text evidence="6">The sequence shown here is derived from an EMBL/GenBank/DDBJ whole genome shotgun (WGS) entry which is preliminary data.</text>
</comment>
<keyword evidence="2 5" id="KW-0812">Transmembrane</keyword>
<evidence type="ECO:0000313" key="7">
    <source>
        <dbReference type="Proteomes" id="UP001371305"/>
    </source>
</evidence>
<dbReference type="InterPro" id="IPR050368">
    <property type="entry name" value="ClC-type_chloride_channel"/>
</dbReference>
<dbReference type="PANTHER" id="PTHR43427:SF12">
    <property type="entry name" value="CHLORIDE TRANSPORTER"/>
    <property type="match status" value="1"/>
</dbReference>
<evidence type="ECO:0000256" key="2">
    <source>
        <dbReference type="ARBA" id="ARBA00022692"/>
    </source>
</evidence>